<dbReference type="RefSeq" id="WP_187541310.1">
    <property type="nucleotide sequence ID" value="NZ_CP060717.1"/>
</dbReference>
<name>A0A7G9S8Y5_9SPHN</name>
<evidence type="ECO:0000313" key="3">
    <source>
        <dbReference type="Proteomes" id="UP000515955"/>
    </source>
</evidence>
<dbReference type="Proteomes" id="UP000515955">
    <property type="component" value="Chromosome"/>
</dbReference>
<keyword evidence="1" id="KW-0732">Signal</keyword>
<proteinExistence type="predicted"/>
<gene>
    <name evidence="2" type="ORF">H9L12_08115</name>
</gene>
<sequence length="47" mass="4646">MVSKVTAALLVCSALALAACNTVRGAAADVNSAANCAENTINTGYCK</sequence>
<accession>A0A7G9S8Y5</accession>
<feature type="signal peptide" evidence="1">
    <location>
        <begin position="1"/>
        <end position="18"/>
    </location>
</feature>
<dbReference type="KEGG" id="srhi:H9L12_08115"/>
<protein>
    <submittedName>
        <fullName evidence="2">Entericidin EcnA/B family protein</fullName>
    </submittedName>
</protein>
<organism evidence="2 3">
    <name type="scientific">Sphingomonas rhizophila</name>
    <dbReference type="NCBI Taxonomy" id="2071607"/>
    <lineage>
        <taxon>Bacteria</taxon>
        <taxon>Pseudomonadati</taxon>
        <taxon>Pseudomonadota</taxon>
        <taxon>Alphaproteobacteria</taxon>
        <taxon>Sphingomonadales</taxon>
        <taxon>Sphingomonadaceae</taxon>
        <taxon>Sphingomonas</taxon>
    </lineage>
</organism>
<feature type="chain" id="PRO_5028963561" evidence="1">
    <location>
        <begin position="19"/>
        <end position="47"/>
    </location>
</feature>
<dbReference type="EMBL" id="CP060717">
    <property type="protein sequence ID" value="QNN64310.1"/>
    <property type="molecule type" value="Genomic_DNA"/>
</dbReference>
<keyword evidence="3" id="KW-1185">Reference proteome</keyword>
<reference evidence="2 3" key="1">
    <citation type="submission" date="2020-08" db="EMBL/GenBank/DDBJ databases">
        <title>Genome sequence of Sphingomonas rhizophila KACC 19189T.</title>
        <authorList>
            <person name="Hyun D.-W."/>
            <person name="Bae J.-W."/>
        </authorList>
    </citation>
    <scope>NUCLEOTIDE SEQUENCE [LARGE SCALE GENOMIC DNA]</scope>
    <source>
        <strain evidence="2 3">KACC 19189</strain>
    </source>
</reference>
<evidence type="ECO:0000256" key="1">
    <source>
        <dbReference type="SAM" id="SignalP"/>
    </source>
</evidence>
<dbReference type="AlphaFoldDB" id="A0A7G9S8Y5"/>
<dbReference type="PROSITE" id="PS51257">
    <property type="entry name" value="PROKAR_LIPOPROTEIN"/>
    <property type="match status" value="1"/>
</dbReference>
<evidence type="ECO:0000313" key="2">
    <source>
        <dbReference type="EMBL" id="QNN64310.1"/>
    </source>
</evidence>